<accession>A0A7W7MBP6</accession>
<evidence type="ECO:0000313" key="3">
    <source>
        <dbReference type="Proteomes" id="UP000546162"/>
    </source>
</evidence>
<dbReference type="EMBL" id="JACHNB010000001">
    <property type="protein sequence ID" value="MBB4744256.1"/>
    <property type="molecule type" value="Genomic_DNA"/>
</dbReference>
<organism evidence="2 3">
    <name type="scientific">Actinoplanes octamycinicus</name>
    <dbReference type="NCBI Taxonomy" id="135948"/>
    <lineage>
        <taxon>Bacteria</taxon>
        <taxon>Bacillati</taxon>
        <taxon>Actinomycetota</taxon>
        <taxon>Actinomycetes</taxon>
        <taxon>Micromonosporales</taxon>
        <taxon>Micromonosporaceae</taxon>
        <taxon>Actinoplanes</taxon>
    </lineage>
</organism>
<feature type="transmembrane region" description="Helical" evidence="1">
    <location>
        <begin position="90"/>
        <end position="108"/>
    </location>
</feature>
<feature type="transmembrane region" description="Helical" evidence="1">
    <location>
        <begin position="35"/>
        <end position="54"/>
    </location>
</feature>
<keyword evidence="1" id="KW-1133">Transmembrane helix</keyword>
<comment type="caution">
    <text evidence="2">The sequence shown here is derived from an EMBL/GenBank/DDBJ whole genome shotgun (WGS) entry which is preliminary data.</text>
</comment>
<dbReference type="RefSeq" id="WP_185044441.1">
    <property type="nucleotide sequence ID" value="NZ_BAABFG010000005.1"/>
</dbReference>
<feature type="transmembrane region" description="Helical" evidence="1">
    <location>
        <begin position="66"/>
        <end position="84"/>
    </location>
</feature>
<protein>
    <submittedName>
        <fullName evidence="2">Asparagine N-glycosylation enzyme membrane subunit Stt3</fullName>
    </submittedName>
</protein>
<keyword evidence="1" id="KW-0812">Transmembrane</keyword>
<reference evidence="2 3" key="1">
    <citation type="submission" date="2020-08" db="EMBL/GenBank/DDBJ databases">
        <title>Sequencing the genomes of 1000 actinobacteria strains.</title>
        <authorList>
            <person name="Klenk H.-P."/>
        </authorList>
    </citation>
    <scope>NUCLEOTIDE SEQUENCE [LARGE SCALE GENOMIC DNA]</scope>
    <source>
        <strain evidence="2 3">DSM 45809</strain>
    </source>
</reference>
<evidence type="ECO:0000256" key="1">
    <source>
        <dbReference type="SAM" id="Phobius"/>
    </source>
</evidence>
<proteinExistence type="predicted"/>
<gene>
    <name evidence="2" type="ORF">BJY16_007715</name>
</gene>
<evidence type="ECO:0000313" key="2">
    <source>
        <dbReference type="EMBL" id="MBB4744256.1"/>
    </source>
</evidence>
<dbReference type="AlphaFoldDB" id="A0A7W7MBP6"/>
<keyword evidence="3" id="KW-1185">Reference proteome</keyword>
<name>A0A7W7MBP6_9ACTN</name>
<keyword evidence="1" id="KW-0472">Membrane</keyword>
<dbReference type="Proteomes" id="UP000546162">
    <property type="component" value="Unassembled WGS sequence"/>
</dbReference>
<sequence length="124" mass="13509">MPMLSGRPVRFLAAGGMVLLAAMMARTMADRRGLALGLFAFVFFGTVFAIGVLRPDSVRRWSVRHPVLDSAVIVPAVFVALLLIPVLPWWGAAVLAVVVGLIGVPLMVRRRRAPLTRQPGRPER</sequence>